<protein>
    <submittedName>
        <fullName evidence="5">Lrp/AsnC family transcriptional regulator</fullName>
    </submittedName>
</protein>
<dbReference type="SUPFAM" id="SSF46785">
    <property type="entry name" value="Winged helix' DNA-binding domain"/>
    <property type="match status" value="1"/>
</dbReference>
<name>A0A7Y3RNW1_9PROT</name>
<dbReference type="Proteomes" id="UP000536835">
    <property type="component" value="Unassembled WGS sequence"/>
</dbReference>
<dbReference type="SUPFAM" id="SSF54909">
    <property type="entry name" value="Dimeric alpha+beta barrel"/>
    <property type="match status" value="1"/>
</dbReference>
<proteinExistence type="predicted"/>
<dbReference type="RefSeq" id="WP_173200869.1">
    <property type="nucleotide sequence ID" value="NZ_JABFCX010000003.1"/>
</dbReference>
<evidence type="ECO:0000256" key="3">
    <source>
        <dbReference type="ARBA" id="ARBA00023163"/>
    </source>
</evidence>
<dbReference type="InterPro" id="IPR011991">
    <property type="entry name" value="ArsR-like_HTH"/>
</dbReference>
<keyword evidence="2" id="KW-0238">DNA-binding</keyword>
<evidence type="ECO:0000313" key="6">
    <source>
        <dbReference type="Proteomes" id="UP000536835"/>
    </source>
</evidence>
<dbReference type="InterPro" id="IPR000485">
    <property type="entry name" value="AsnC-type_HTH_dom"/>
</dbReference>
<accession>A0A7Y3RNW1</accession>
<dbReference type="CDD" id="cd00090">
    <property type="entry name" value="HTH_ARSR"/>
    <property type="match status" value="1"/>
</dbReference>
<keyword evidence="1" id="KW-0805">Transcription regulation</keyword>
<keyword evidence="6" id="KW-1185">Reference proteome</keyword>
<organism evidence="5 6">
    <name type="scientific">Parvularcula mediterranea</name>
    <dbReference type="NCBI Taxonomy" id="2732508"/>
    <lineage>
        <taxon>Bacteria</taxon>
        <taxon>Pseudomonadati</taxon>
        <taxon>Pseudomonadota</taxon>
        <taxon>Alphaproteobacteria</taxon>
        <taxon>Parvularculales</taxon>
        <taxon>Parvularculaceae</taxon>
        <taxon>Parvularcula</taxon>
    </lineage>
</organism>
<dbReference type="GO" id="GO:0006355">
    <property type="term" value="P:regulation of DNA-templated transcription"/>
    <property type="evidence" value="ECO:0007669"/>
    <property type="project" value="UniProtKB-ARBA"/>
</dbReference>
<comment type="caution">
    <text evidence="5">The sequence shown here is derived from an EMBL/GenBank/DDBJ whole genome shotgun (WGS) entry which is preliminary data.</text>
</comment>
<evidence type="ECO:0000259" key="4">
    <source>
        <dbReference type="PROSITE" id="PS50956"/>
    </source>
</evidence>
<dbReference type="AlphaFoldDB" id="A0A7Y3RNW1"/>
<dbReference type="GO" id="GO:0043565">
    <property type="term" value="F:sequence-specific DNA binding"/>
    <property type="evidence" value="ECO:0007669"/>
    <property type="project" value="InterPro"/>
</dbReference>
<dbReference type="Gene3D" id="1.10.10.10">
    <property type="entry name" value="Winged helix-like DNA-binding domain superfamily/Winged helix DNA-binding domain"/>
    <property type="match status" value="1"/>
</dbReference>
<reference evidence="5 6" key="1">
    <citation type="submission" date="2020-05" db="EMBL/GenBank/DDBJ databases">
        <title>Parvularcula mediterraneae sp. nov., isolated from polypropylene straw from shallow seawater of the seashore of Laganas in Zakynthos island, Greece.</title>
        <authorList>
            <person name="Szabo I."/>
            <person name="Al-Omari J."/>
            <person name="Rado J."/>
            <person name="Szerdahelyi G.S."/>
        </authorList>
    </citation>
    <scope>NUCLEOTIDE SEQUENCE [LARGE SCALE GENOMIC DNA]</scope>
    <source>
        <strain evidence="5 6">ZS-1/3</strain>
    </source>
</reference>
<dbReference type="InterPro" id="IPR036388">
    <property type="entry name" value="WH-like_DNA-bd_sf"/>
</dbReference>
<dbReference type="InterPro" id="IPR019887">
    <property type="entry name" value="Tscrpt_reg_AsnC/Lrp_C"/>
</dbReference>
<dbReference type="GO" id="GO:0005829">
    <property type="term" value="C:cytosol"/>
    <property type="evidence" value="ECO:0007669"/>
    <property type="project" value="TreeGrafter"/>
</dbReference>
<gene>
    <name evidence="5" type="ORF">HK107_13995</name>
</gene>
<dbReference type="InterPro" id="IPR011008">
    <property type="entry name" value="Dimeric_a/b-barrel"/>
</dbReference>
<dbReference type="EMBL" id="JABFCX010000003">
    <property type="protein sequence ID" value="NNU17440.1"/>
    <property type="molecule type" value="Genomic_DNA"/>
</dbReference>
<sequence length="148" mass="16627">MDDFDKALLRLVQRDARLTHDALAEKVSLSPSAVRRRLKVLRESGVIERDVSLLDPSALGVTVIVQVRFDKESHDTYRAFKQQMLSLPQIVQCYSVTGDVDFILVGHFPSLEAYDLFVEEHLLSNDALARSTTNVVTGRIKFETAVPV</sequence>
<dbReference type="Gene3D" id="3.30.70.920">
    <property type="match status" value="1"/>
</dbReference>
<evidence type="ECO:0000313" key="5">
    <source>
        <dbReference type="EMBL" id="NNU17440.1"/>
    </source>
</evidence>
<dbReference type="Pfam" id="PF13412">
    <property type="entry name" value="HTH_24"/>
    <property type="match status" value="1"/>
</dbReference>
<keyword evidence="3" id="KW-0804">Transcription</keyword>
<dbReference type="SMART" id="SM00344">
    <property type="entry name" value="HTH_ASNC"/>
    <property type="match status" value="1"/>
</dbReference>
<dbReference type="PANTHER" id="PTHR30154">
    <property type="entry name" value="LEUCINE-RESPONSIVE REGULATORY PROTEIN"/>
    <property type="match status" value="1"/>
</dbReference>
<dbReference type="PROSITE" id="PS50956">
    <property type="entry name" value="HTH_ASNC_2"/>
    <property type="match status" value="1"/>
</dbReference>
<feature type="domain" description="HTH asnC-type" evidence="4">
    <location>
        <begin position="1"/>
        <end position="62"/>
    </location>
</feature>
<dbReference type="InterPro" id="IPR019888">
    <property type="entry name" value="Tscrpt_reg_AsnC-like"/>
</dbReference>
<dbReference type="InterPro" id="IPR036390">
    <property type="entry name" value="WH_DNA-bd_sf"/>
</dbReference>
<evidence type="ECO:0000256" key="2">
    <source>
        <dbReference type="ARBA" id="ARBA00023125"/>
    </source>
</evidence>
<dbReference type="PRINTS" id="PR00033">
    <property type="entry name" value="HTHASNC"/>
</dbReference>
<dbReference type="Pfam" id="PF01037">
    <property type="entry name" value="AsnC_trans_reg"/>
    <property type="match status" value="1"/>
</dbReference>
<dbReference type="PANTHER" id="PTHR30154:SF34">
    <property type="entry name" value="TRANSCRIPTIONAL REGULATOR AZLB"/>
    <property type="match status" value="1"/>
</dbReference>
<evidence type="ECO:0000256" key="1">
    <source>
        <dbReference type="ARBA" id="ARBA00023015"/>
    </source>
</evidence>
<dbReference type="GO" id="GO:0043200">
    <property type="term" value="P:response to amino acid"/>
    <property type="evidence" value="ECO:0007669"/>
    <property type="project" value="TreeGrafter"/>
</dbReference>